<protein>
    <submittedName>
        <fullName evidence="2">XRE family transcriptional regulator</fullName>
    </submittedName>
</protein>
<accession>A0A2R5HKM6</accession>
<evidence type="ECO:0000313" key="3">
    <source>
        <dbReference type="Proteomes" id="UP000245021"/>
    </source>
</evidence>
<sequence>MDNIKSQAIGKRILNLREKLNMSQKSFAEALGDISQRLVGYWEKGERFPPLDQIVKIAKLGEVPVNWLLFGNDEENLQNWSYKKAFDSFQRLDKSDYFGVIVKVLPALENIIPRTEEDIYIPREPDRENHERNYDEENYHNFSVWSNATRAGLIIDIVSSLAEQIPDNENERLKLEQKISTYIHEYLEYSDRDFSDIPDSLRERYKSLED</sequence>
<keyword evidence="3" id="KW-1185">Reference proteome</keyword>
<dbReference type="InterPro" id="IPR001387">
    <property type="entry name" value="Cro/C1-type_HTH"/>
</dbReference>
<dbReference type="AlphaFoldDB" id="A0A2R5HKM6"/>
<dbReference type="SMART" id="SM00530">
    <property type="entry name" value="HTH_XRE"/>
    <property type="match status" value="1"/>
</dbReference>
<gene>
    <name evidence="2" type="primary">xre_5</name>
    <name evidence="2" type="ORF">NtB2_01606</name>
</gene>
<feature type="domain" description="HTH cro/C1-type" evidence="1">
    <location>
        <begin position="13"/>
        <end position="68"/>
    </location>
</feature>
<dbReference type="EMBL" id="BFFO01000013">
    <property type="protein sequence ID" value="GBG97460.1"/>
    <property type="molecule type" value="Genomic_DNA"/>
</dbReference>
<dbReference type="RefSeq" id="WP_109246415.1">
    <property type="nucleotide sequence ID" value="NZ_BFFO01000013.1"/>
</dbReference>
<proteinExistence type="predicted"/>
<reference evidence="2 3" key="1">
    <citation type="journal article" date="2018" name="Genome Announc.">
        <title>Draft Genome Sequence of Lactococcus sp. Strain NtB2 (JCM 32569), Isolated from the Gut of the Higher Termite Nasutitermes takasagoensis.</title>
        <authorList>
            <person name="Noda S."/>
            <person name="Aihara C."/>
            <person name="Yuki M."/>
            <person name="Ohkuma M."/>
        </authorList>
    </citation>
    <scope>NUCLEOTIDE SEQUENCE [LARGE SCALE GENOMIC DNA]</scope>
    <source>
        <strain evidence="2 3">NtB2</strain>
    </source>
</reference>
<dbReference type="CDD" id="cd00093">
    <property type="entry name" value="HTH_XRE"/>
    <property type="match status" value="1"/>
</dbReference>
<evidence type="ECO:0000259" key="1">
    <source>
        <dbReference type="PROSITE" id="PS50943"/>
    </source>
</evidence>
<comment type="caution">
    <text evidence="2">The sequence shown here is derived from an EMBL/GenBank/DDBJ whole genome shotgun (WGS) entry which is preliminary data.</text>
</comment>
<dbReference type="GO" id="GO:0003677">
    <property type="term" value="F:DNA binding"/>
    <property type="evidence" value="ECO:0007669"/>
    <property type="project" value="InterPro"/>
</dbReference>
<dbReference type="Proteomes" id="UP000245021">
    <property type="component" value="Unassembled WGS sequence"/>
</dbReference>
<dbReference type="InterPro" id="IPR010982">
    <property type="entry name" value="Lambda_DNA-bd_dom_sf"/>
</dbReference>
<dbReference type="PROSITE" id="PS50943">
    <property type="entry name" value="HTH_CROC1"/>
    <property type="match status" value="1"/>
</dbReference>
<dbReference type="Gene3D" id="1.10.260.40">
    <property type="entry name" value="lambda repressor-like DNA-binding domains"/>
    <property type="match status" value="1"/>
</dbReference>
<dbReference type="Pfam" id="PF01381">
    <property type="entry name" value="HTH_3"/>
    <property type="match status" value="1"/>
</dbReference>
<evidence type="ECO:0000313" key="2">
    <source>
        <dbReference type="EMBL" id="GBG97460.1"/>
    </source>
</evidence>
<name>A0A2R5HKM6_9LACT</name>
<dbReference type="SUPFAM" id="SSF47413">
    <property type="entry name" value="lambda repressor-like DNA-binding domains"/>
    <property type="match status" value="1"/>
</dbReference>
<dbReference type="OrthoDB" id="9805856at2"/>
<organism evidence="2 3">
    <name type="scientific">Lactococcus termiticola</name>
    <dbReference type="NCBI Taxonomy" id="2169526"/>
    <lineage>
        <taxon>Bacteria</taxon>
        <taxon>Bacillati</taxon>
        <taxon>Bacillota</taxon>
        <taxon>Bacilli</taxon>
        <taxon>Lactobacillales</taxon>
        <taxon>Streptococcaceae</taxon>
        <taxon>Lactococcus</taxon>
    </lineage>
</organism>